<feature type="chain" id="PRO_5011820126" description="Azurin" evidence="8">
    <location>
        <begin position="22"/>
        <end position="149"/>
    </location>
</feature>
<dbReference type="Proteomes" id="UP000189369">
    <property type="component" value="Chromosome"/>
</dbReference>
<evidence type="ECO:0000256" key="1">
    <source>
        <dbReference type="ARBA" id="ARBA00004418"/>
    </source>
</evidence>
<dbReference type="InterPro" id="IPR008972">
    <property type="entry name" value="Cupredoxin"/>
</dbReference>
<dbReference type="GO" id="GO:0042597">
    <property type="term" value="C:periplasmic space"/>
    <property type="evidence" value="ECO:0007669"/>
    <property type="project" value="UniProtKB-SubCell"/>
</dbReference>
<dbReference type="Gene3D" id="2.60.40.420">
    <property type="entry name" value="Cupredoxins - blue copper proteins"/>
    <property type="match status" value="1"/>
</dbReference>
<dbReference type="InterPro" id="IPR050845">
    <property type="entry name" value="Cu-binding_ET"/>
</dbReference>
<evidence type="ECO:0000256" key="6">
    <source>
        <dbReference type="ARBA" id="ARBA00023008"/>
    </source>
</evidence>
<evidence type="ECO:0000313" key="11">
    <source>
        <dbReference type="Proteomes" id="UP000189369"/>
    </source>
</evidence>
<dbReference type="PROSITE" id="PS00196">
    <property type="entry name" value="COPPER_BLUE"/>
    <property type="match status" value="1"/>
</dbReference>
<dbReference type="InterPro" id="IPR014068">
    <property type="entry name" value="Azurin"/>
</dbReference>
<dbReference type="STRING" id="643674.PAEH1_07210"/>
<accession>A0A1U9K044</accession>
<keyword evidence="6 8" id="KW-0186">Copper</keyword>
<name>A0A1U9K044_9BURK</name>
<keyword evidence="5 8" id="KW-0249">Electron transport</keyword>
<dbReference type="InterPro" id="IPR000923">
    <property type="entry name" value="BlueCu_1"/>
</dbReference>
<evidence type="ECO:0000313" key="10">
    <source>
        <dbReference type="EMBL" id="AQS51392.1"/>
    </source>
</evidence>
<comment type="subcellular location">
    <subcellularLocation>
        <location evidence="1 8">Periplasm</location>
    </subcellularLocation>
</comment>
<dbReference type="KEGG" id="phn:PAEH1_07210"/>
<dbReference type="PANTHER" id="PTHR38439">
    <property type="entry name" value="AURACYANIN-B"/>
    <property type="match status" value="1"/>
</dbReference>
<keyword evidence="7" id="KW-1015">Disulfide bond</keyword>
<dbReference type="PANTHER" id="PTHR38439:SF2">
    <property type="entry name" value="OUTER MEMBRANE PROTEIN H.8"/>
    <property type="match status" value="1"/>
</dbReference>
<evidence type="ECO:0000259" key="9">
    <source>
        <dbReference type="Pfam" id="PF00127"/>
    </source>
</evidence>
<dbReference type="CDD" id="cd13922">
    <property type="entry name" value="Azurin"/>
    <property type="match status" value="1"/>
</dbReference>
<evidence type="ECO:0000256" key="2">
    <source>
        <dbReference type="ARBA" id="ARBA00022448"/>
    </source>
</evidence>
<keyword evidence="4 8" id="KW-0574">Periplasm</keyword>
<sequence length="149" mass="15705">MFAKLTFAAALAVASVPAAMAADCSFDLEGNDAMQFSAQEIIVDKSCDEFTINLKHTGTLPAASMGHNVVISKKADEQAIANDGVAAGLDNDYVKPDDERVVAHSDVIGGGEDTSVTFKVADLKEGEDYGFFCSFPGHLALMKGDLKVQ</sequence>
<evidence type="ECO:0000256" key="5">
    <source>
        <dbReference type="ARBA" id="ARBA00022982"/>
    </source>
</evidence>
<reference evidence="10 11" key="1">
    <citation type="submission" date="2017-01" db="EMBL/GenBank/DDBJ databases">
        <title>Complete Genome Sequence of Paenalcaligenes hominis, Isolated from a paraplegic Patient with neurogenic bladder.</title>
        <authorList>
            <person name="Mukhopadhyay R."/>
            <person name="Joaquin J."/>
            <person name="Hogue R."/>
            <person name="Kilaru A."/>
            <person name="Jospin G."/>
            <person name="Mars K."/>
            <person name="Eisen J.A."/>
            <person name="Chaturvedi V."/>
        </authorList>
    </citation>
    <scope>NUCLEOTIDE SEQUENCE [LARGE SCALE GENOMIC DNA]</scope>
    <source>
        <strain evidence="10 11">15S00501</strain>
    </source>
</reference>
<evidence type="ECO:0000256" key="7">
    <source>
        <dbReference type="ARBA" id="ARBA00023157"/>
    </source>
</evidence>
<feature type="domain" description="Blue (type 1) copper" evidence="9">
    <location>
        <begin position="23"/>
        <end position="149"/>
    </location>
</feature>
<keyword evidence="8" id="KW-0732">Signal</keyword>
<feature type="signal peptide" evidence="8">
    <location>
        <begin position="1"/>
        <end position="21"/>
    </location>
</feature>
<organism evidence="10 11">
    <name type="scientific">Paenalcaligenes hominis</name>
    <dbReference type="NCBI Taxonomy" id="643674"/>
    <lineage>
        <taxon>Bacteria</taxon>
        <taxon>Pseudomonadati</taxon>
        <taxon>Pseudomonadota</taxon>
        <taxon>Betaproteobacteria</taxon>
        <taxon>Burkholderiales</taxon>
        <taxon>Alcaligenaceae</taxon>
        <taxon>Paenalcaligenes</taxon>
    </lineage>
</organism>
<dbReference type="NCBIfam" id="TIGR02695">
    <property type="entry name" value="azurin"/>
    <property type="match status" value="1"/>
</dbReference>
<keyword evidence="3 8" id="KW-0479">Metal-binding</keyword>
<dbReference type="Pfam" id="PF00127">
    <property type="entry name" value="Copper-bind"/>
    <property type="match status" value="1"/>
</dbReference>
<keyword evidence="2 8" id="KW-0813">Transport</keyword>
<dbReference type="GO" id="GO:0009055">
    <property type="term" value="F:electron transfer activity"/>
    <property type="evidence" value="ECO:0007669"/>
    <property type="project" value="InterPro"/>
</dbReference>
<dbReference type="AlphaFoldDB" id="A0A1U9K044"/>
<protein>
    <recommendedName>
        <fullName evidence="8">Azurin</fullName>
    </recommendedName>
</protein>
<dbReference type="InterPro" id="IPR028871">
    <property type="entry name" value="BlueCu_1_BS"/>
</dbReference>
<evidence type="ECO:0000256" key="8">
    <source>
        <dbReference type="RuleBase" id="RU363017"/>
    </source>
</evidence>
<dbReference type="OrthoDB" id="9814063at2"/>
<gene>
    <name evidence="10" type="ORF">PAEH1_07210</name>
</gene>
<comment type="function">
    <text evidence="8">Transfers electrons from cytochrome c551 to cytochrome oxidase.</text>
</comment>
<dbReference type="SUPFAM" id="SSF49503">
    <property type="entry name" value="Cupredoxins"/>
    <property type="match status" value="1"/>
</dbReference>
<evidence type="ECO:0000256" key="4">
    <source>
        <dbReference type="ARBA" id="ARBA00022764"/>
    </source>
</evidence>
<evidence type="ECO:0000256" key="3">
    <source>
        <dbReference type="ARBA" id="ARBA00022723"/>
    </source>
</evidence>
<proteinExistence type="predicted"/>
<dbReference type="GO" id="GO:0005507">
    <property type="term" value="F:copper ion binding"/>
    <property type="evidence" value="ECO:0007669"/>
    <property type="project" value="UniProtKB-UniRule"/>
</dbReference>
<dbReference type="EMBL" id="CP019697">
    <property type="protein sequence ID" value="AQS51392.1"/>
    <property type="molecule type" value="Genomic_DNA"/>
</dbReference>